<keyword evidence="2" id="KW-1185">Reference proteome</keyword>
<dbReference type="OrthoDB" id="379340at2157"/>
<dbReference type="RefSeq" id="WP_096203687.1">
    <property type="nucleotide sequence ID" value="NZ_FZMP01000016.1"/>
</dbReference>
<reference evidence="2" key="1">
    <citation type="submission" date="2017-06" db="EMBL/GenBank/DDBJ databases">
        <authorList>
            <person name="Cremers G."/>
        </authorList>
    </citation>
    <scope>NUCLEOTIDE SEQUENCE [LARGE SCALE GENOMIC DNA]</scope>
</reference>
<dbReference type="AlphaFoldDB" id="A0A284VJ38"/>
<proteinExistence type="predicted"/>
<accession>A0A284VJ38</accession>
<evidence type="ECO:0000313" key="2">
    <source>
        <dbReference type="Proteomes" id="UP000218615"/>
    </source>
</evidence>
<gene>
    <name evidence="1" type="ORF">MNV_1120012</name>
</gene>
<evidence type="ECO:0000313" key="1">
    <source>
        <dbReference type="EMBL" id="SNQ59292.1"/>
    </source>
</evidence>
<dbReference type="EMBL" id="FZMP01000016">
    <property type="protein sequence ID" value="SNQ59292.1"/>
    <property type="molecule type" value="Genomic_DNA"/>
</dbReference>
<organism evidence="1 2">
    <name type="scientific">Candidatus Methanoperedens nitratireducens</name>
    <dbReference type="NCBI Taxonomy" id="1392998"/>
    <lineage>
        <taxon>Archaea</taxon>
        <taxon>Methanobacteriati</taxon>
        <taxon>Methanobacteriota</taxon>
        <taxon>Stenosarchaea group</taxon>
        <taxon>Methanomicrobia</taxon>
        <taxon>Methanosarcinales</taxon>
        <taxon>ANME-2 cluster</taxon>
        <taxon>Candidatus Methanoperedentaceae</taxon>
        <taxon>Candidatus Methanoperedens</taxon>
    </lineage>
</organism>
<protein>
    <submittedName>
        <fullName evidence="1">Uncharacterized protein</fullName>
    </submittedName>
</protein>
<dbReference type="Proteomes" id="UP000218615">
    <property type="component" value="Unassembled WGS sequence"/>
</dbReference>
<name>A0A284VJ38_9EURY</name>
<sequence length="62" mass="6951">MLETSEERVKLLKAGISGMNIEKLYIIYNNFKIIGSPLLFNHADIEACEGKGNSINKVKIKL</sequence>